<comment type="cofactor">
    <cofactor evidence="1">
        <name>[4Fe-4S] cluster</name>
        <dbReference type="ChEBI" id="CHEBI:49883"/>
    </cofactor>
</comment>
<evidence type="ECO:0000313" key="9">
    <source>
        <dbReference type="Proteomes" id="UP001451606"/>
    </source>
</evidence>
<proteinExistence type="predicted"/>
<dbReference type="InterPro" id="IPR013785">
    <property type="entry name" value="Aldolase_TIM"/>
</dbReference>
<evidence type="ECO:0000256" key="2">
    <source>
        <dbReference type="ARBA" id="ARBA00022485"/>
    </source>
</evidence>
<dbReference type="SUPFAM" id="SSF102114">
    <property type="entry name" value="Radical SAM enzymes"/>
    <property type="match status" value="1"/>
</dbReference>
<dbReference type="KEGG" id="omr:OXIME_001504"/>
<feature type="domain" description="Radical SAM core" evidence="7">
    <location>
        <begin position="11"/>
        <end position="226"/>
    </location>
</feature>
<dbReference type="InterPro" id="IPR017200">
    <property type="entry name" value="PqqE-like"/>
</dbReference>
<dbReference type="PANTHER" id="PTHR11228">
    <property type="entry name" value="RADICAL SAM DOMAIN PROTEIN"/>
    <property type="match status" value="1"/>
</dbReference>
<dbReference type="PROSITE" id="PS51918">
    <property type="entry name" value="RADICAL_SAM"/>
    <property type="match status" value="1"/>
</dbReference>
<evidence type="ECO:0000256" key="6">
    <source>
        <dbReference type="ARBA" id="ARBA00023014"/>
    </source>
</evidence>
<keyword evidence="2" id="KW-0004">4Fe-4S</keyword>
<dbReference type="Proteomes" id="UP001451606">
    <property type="component" value="Chromosome"/>
</dbReference>
<dbReference type="InterPro" id="IPR007197">
    <property type="entry name" value="rSAM"/>
</dbReference>
<dbReference type="NCBIfam" id="TIGR04053">
    <property type="entry name" value="TIGR04053 family radical SAM/SPASM domain-containing protein"/>
    <property type="match status" value="1"/>
</dbReference>
<keyword evidence="5" id="KW-0408">Iron</keyword>
<keyword evidence="9" id="KW-1185">Reference proteome</keyword>
<name>A0AAX4NHF0_9ARCH</name>
<evidence type="ECO:0000256" key="1">
    <source>
        <dbReference type="ARBA" id="ARBA00001966"/>
    </source>
</evidence>
<dbReference type="Pfam" id="PF13186">
    <property type="entry name" value="SPASM"/>
    <property type="match status" value="1"/>
</dbReference>
<dbReference type="InterPro" id="IPR050377">
    <property type="entry name" value="Radical_SAM_PqqE_MftC-like"/>
</dbReference>
<evidence type="ECO:0000313" key="8">
    <source>
        <dbReference type="EMBL" id="WYY00916.1"/>
    </source>
</evidence>
<dbReference type="CDD" id="cd01335">
    <property type="entry name" value="Radical_SAM"/>
    <property type="match status" value="1"/>
</dbReference>
<dbReference type="GO" id="GO:0046872">
    <property type="term" value="F:metal ion binding"/>
    <property type="evidence" value="ECO:0007669"/>
    <property type="project" value="UniProtKB-KW"/>
</dbReference>
<gene>
    <name evidence="8" type="ORF">OXIME_001504</name>
</gene>
<keyword evidence="4" id="KW-0479">Metal-binding</keyword>
<dbReference type="SMART" id="SM00729">
    <property type="entry name" value="Elp3"/>
    <property type="match status" value="1"/>
</dbReference>
<dbReference type="AlphaFoldDB" id="A0AAX4NHF0"/>
<evidence type="ECO:0000256" key="4">
    <source>
        <dbReference type="ARBA" id="ARBA00022723"/>
    </source>
</evidence>
<dbReference type="RefSeq" id="WP_393971240.1">
    <property type="nucleotide sequence ID" value="NZ_CP133772.1"/>
</dbReference>
<dbReference type="CDD" id="cd21123">
    <property type="entry name" value="SPASM_MftC-like"/>
    <property type="match status" value="1"/>
</dbReference>
<dbReference type="Pfam" id="PF04055">
    <property type="entry name" value="Radical_SAM"/>
    <property type="match status" value="1"/>
</dbReference>
<accession>A0AAX4NHF0</accession>
<dbReference type="GeneID" id="95968242"/>
<dbReference type="EMBL" id="CP133772">
    <property type="protein sequence ID" value="WYY00916.1"/>
    <property type="molecule type" value="Genomic_DNA"/>
</dbReference>
<protein>
    <submittedName>
        <fullName evidence="8">TIGR04053 family radical SAM/SPASM domain-containing protein</fullName>
    </submittedName>
</protein>
<organism evidence="8 9">
    <name type="scientific">Oxyplasma meridianum</name>
    <dbReference type="NCBI Taxonomy" id="3073602"/>
    <lineage>
        <taxon>Archaea</taxon>
        <taxon>Methanobacteriati</taxon>
        <taxon>Thermoplasmatota</taxon>
        <taxon>Thermoplasmata</taxon>
        <taxon>Thermoplasmatales</taxon>
        <taxon>Thermoplasmataceae</taxon>
        <taxon>Oxyplasma</taxon>
    </lineage>
</organism>
<dbReference type="SFLD" id="SFLDG01386">
    <property type="entry name" value="main_SPASM_domain-containing"/>
    <property type="match status" value="1"/>
</dbReference>
<evidence type="ECO:0000256" key="3">
    <source>
        <dbReference type="ARBA" id="ARBA00022691"/>
    </source>
</evidence>
<dbReference type="GO" id="GO:0051539">
    <property type="term" value="F:4 iron, 4 sulfur cluster binding"/>
    <property type="evidence" value="ECO:0007669"/>
    <property type="project" value="UniProtKB-KW"/>
</dbReference>
<reference evidence="8 9" key="1">
    <citation type="submission" date="2023-09" db="EMBL/GenBank/DDBJ databases">
        <authorList>
            <person name="Golyshina O.V."/>
            <person name="Lunev E.A."/>
            <person name="Bargiela R."/>
            <person name="Gaines M.C."/>
            <person name="Daum B."/>
            <person name="Bale N.J."/>
            <person name="Koenen M."/>
            <person name="Sinninghe Damst J.S."/>
            <person name="Yakimov M."/>
            <person name="Golyshin P.N."/>
        </authorList>
    </citation>
    <scope>NUCLEOTIDE SEQUENCE [LARGE SCALE GENOMIC DNA]</scope>
    <source>
        <strain evidence="8 9">M1</strain>
    </source>
</reference>
<dbReference type="PANTHER" id="PTHR11228:SF34">
    <property type="entry name" value="TUNGSTEN-CONTAINING ALDEHYDE FERREDOXIN OXIDOREDUCTASE COFACTOR MODIFYING PROTEIN"/>
    <property type="match status" value="1"/>
</dbReference>
<dbReference type="PIRSF" id="PIRSF037420">
    <property type="entry name" value="PQQ_syn_pqqE"/>
    <property type="match status" value="1"/>
</dbReference>
<dbReference type="SFLD" id="SFLDS00029">
    <property type="entry name" value="Radical_SAM"/>
    <property type="match status" value="1"/>
</dbReference>
<dbReference type="GO" id="GO:0003824">
    <property type="term" value="F:catalytic activity"/>
    <property type="evidence" value="ECO:0007669"/>
    <property type="project" value="InterPro"/>
</dbReference>
<dbReference type="InterPro" id="IPR006638">
    <property type="entry name" value="Elp3/MiaA/NifB-like_rSAM"/>
</dbReference>
<keyword evidence="6" id="KW-0411">Iron-sulfur</keyword>
<sequence length="381" mass="42790">MESVGDYHKWEERPILIFWETTKACDLSCIQCRALAMKDPQPGELDPEESLNFVRSLKDFGKPYPVVILSGGDVMKKSNLEEIARELHSEGIRYSISPSATNLVTEEKMQYLKDNGMVSVSLSLDGGSPEIHDKIRGVKGAFQKTMDIIDLLSKLGIKVQINTTVMRENISELPRVFSILRNKHISTWEVFFLVNTGKASELKTLDSVKVNDVNKWLVFASFYGMNIRTVESPIFRRIQIDYMASGELSGGKIFEQLKKITIDNEGKPDSTKTSPVGTTWDGNGIVFVSHDGKVYPSGFLPVEVGNIREKSIVEIYRTSGVMKLLRDPSKFSSKCAICAYNGYCPGSRARSYNLNGDPFGNDPMCDFDALHKRYDFTEVFV</sequence>
<evidence type="ECO:0000256" key="5">
    <source>
        <dbReference type="ARBA" id="ARBA00023004"/>
    </source>
</evidence>
<dbReference type="Gene3D" id="3.20.20.70">
    <property type="entry name" value="Aldolase class I"/>
    <property type="match status" value="1"/>
</dbReference>
<dbReference type="InterPro" id="IPR058240">
    <property type="entry name" value="rSAM_sf"/>
</dbReference>
<evidence type="ECO:0000259" key="7">
    <source>
        <dbReference type="PROSITE" id="PS51918"/>
    </source>
</evidence>
<dbReference type="InterPro" id="IPR023885">
    <property type="entry name" value="4Fe4S-binding_SPASM_dom"/>
</dbReference>
<dbReference type="SFLD" id="SFLDG01067">
    <property type="entry name" value="SPASM/twitch_domain_containing"/>
    <property type="match status" value="1"/>
</dbReference>
<keyword evidence="3" id="KW-0949">S-adenosyl-L-methionine</keyword>